<dbReference type="SUPFAM" id="SSF52218">
    <property type="entry name" value="Flavoproteins"/>
    <property type="match status" value="1"/>
</dbReference>
<dbReference type="PANTHER" id="PTHR30543:SF21">
    <property type="entry name" value="NAD(P)H-DEPENDENT FMN REDUCTASE LOT6"/>
    <property type="match status" value="1"/>
</dbReference>
<protein>
    <recommendedName>
        <fullName evidence="1">NADPH-dependent FMN reductase-like domain-containing protein</fullName>
    </recommendedName>
</protein>
<comment type="caution">
    <text evidence="2">The sequence shown here is derived from an EMBL/GenBank/DDBJ whole genome shotgun (WGS) entry which is preliminary data.</text>
</comment>
<gene>
    <name evidence="2" type="ORF">SCUCBS95973_000734</name>
</gene>
<sequence length="227" mass="24505">MASTTATTAPKTVRVGIITGSTRVVRVGPQVAAFVRSLIEKDLETAPVEGLRIELEDIDIAALNLPLFDEPVIPSHTDVPDGYTHEHSRAWSRCVSAVDAFVFVTAQHNWGVPAGLKNAIDYLYKEWSGKPFAVVSYGGHGGGHAAKALQLILGGGLKMRGPETTVNLSFPGRDVLKLASRGADLRLPPSDEATTMWSDRAADIVQLWRQMAVLLMTPVEEKKKPAV</sequence>
<organism evidence="2 3">
    <name type="scientific">Sporothrix curviconia</name>
    <dbReference type="NCBI Taxonomy" id="1260050"/>
    <lineage>
        <taxon>Eukaryota</taxon>
        <taxon>Fungi</taxon>
        <taxon>Dikarya</taxon>
        <taxon>Ascomycota</taxon>
        <taxon>Pezizomycotina</taxon>
        <taxon>Sordariomycetes</taxon>
        <taxon>Sordariomycetidae</taxon>
        <taxon>Ophiostomatales</taxon>
        <taxon>Ophiostomataceae</taxon>
        <taxon>Sporothrix</taxon>
    </lineage>
</organism>
<dbReference type="InterPro" id="IPR029039">
    <property type="entry name" value="Flavoprotein-like_sf"/>
</dbReference>
<dbReference type="InterPro" id="IPR005025">
    <property type="entry name" value="FMN_Rdtase-like_dom"/>
</dbReference>
<dbReference type="Proteomes" id="UP001642405">
    <property type="component" value="Unassembled WGS sequence"/>
</dbReference>
<feature type="domain" description="NADPH-dependent FMN reductase-like" evidence="1">
    <location>
        <begin position="14"/>
        <end position="163"/>
    </location>
</feature>
<accession>A0ABP0AT21</accession>
<keyword evidence="3" id="KW-1185">Reference proteome</keyword>
<evidence type="ECO:0000259" key="1">
    <source>
        <dbReference type="Pfam" id="PF03358"/>
    </source>
</evidence>
<dbReference type="PANTHER" id="PTHR30543">
    <property type="entry name" value="CHROMATE REDUCTASE"/>
    <property type="match status" value="1"/>
</dbReference>
<dbReference type="InterPro" id="IPR050712">
    <property type="entry name" value="NAD(P)H-dep_reductase"/>
</dbReference>
<reference evidence="2 3" key="1">
    <citation type="submission" date="2024-01" db="EMBL/GenBank/DDBJ databases">
        <authorList>
            <person name="Allen C."/>
            <person name="Tagirdzhanova G."/>
        </authorList>
    </citation>
    <scope>NUCLEOTIDE SEQUENCE [LARGE SCALE GENOMIC DNA]</scope>
</reference>
<dbReference type="Gene3D" id="3.40.50.360">
    <property type="match status" value="1"/>
</dbReference>
<dbReference type="Pfam" id="PF03358">
    <property type="entry name" value="FMN_red"/>
    <property type="match status" value="1"/>
</dbReference>
<name>A0ABP0AT21_9PEZI</name>
<dbReference type="EMBL" id="CAWUHB010000003">
    <property type="protein sequence ID" value="CAK7210306.1"/>
    <property type="molecule type" value="Genomic_DNA"/>
</dbReference>
<evidence type="ECO:0000313" key="2">
    <source>
        <dbReference type="EMBL" id="CAK7210306.1"/>
    </source>
</evidence>
<proteinExistence type="predicted"/>
<evidence type="ECO:0000313" key="3">
    <source>
        <dbReference type="Proteomes" id="UP001642405"/>
    </source>
</evidence>